<dbReference type="AlphaFoldDB" id="A0A4Q2D3F6"/>
<dbReference type="OrthoDB" id="10506432at2759"/>
<dbReference type="EMBL" id="SDEE01000936">
    <property type="protein sequence ID" value="RXW13372.1"/>
    <property type="molecule type" value="Genomic_DNA"/>
</dbReference>
<keyword evidence="3" id="KW-1185">Reference proteome</keyword>
<feature type="compositionally biased region" description="Polar residues" evidence="1">
    <location>
        <begin position="37"/>
        <end position="56"/>
    </location>
</feature>
<evidence type="ECO:0000313" key="3">
    <source>
        <dbReference type="Proteomes" id="UP000290288"/>
    </source>
</evidence>
<protein>
    <submittedName>
        <fullName evidence="2">Uncharacterized protein</fullName>
    </submittedName>
</protein>
<evidence type="ECO:0000256" key="1">
    <source>
        <dbReference type="SAM" id="MobiDB-lite"/>
    </source>
</evidence>
<gene>
    <name evidence="2" type="ORF">EST38_g12483</name>
</gene>
<dbReference type="Proteomes" id="UP000290288">
    <property type="component" value="Unassembled WGS sequence"/>
</dbReference>
<name>A0A4Q2D3F6_9AGAR</name>
<feature type="region of interest" description="Disordered" evidence="1">
    <location>
        <begin position="1"/>
        <end position="56"/>
    </location>
</feature>
<accession>A0A4Q2D3F6</accession>
<sequence>MTFNNNGNSTNVTNLNPVEQYERHRGRHHSPPPSWGASPQNPYGQQRANYSTAPYASNYGTGGPNLSAFVPNIDPDAYASFKRSCAQYYRAVGVPYLADVLMYDANRPPPSYGHYQ</sequence>
<proteinExistence type="predicted"/>
<reference evidence="2 3" key="1">
    <citation type="submission" date="2019-01" db="EMBL/GenBank/DDBJ databases">
        <title>Draft genome sequence of Psathyrella aberdarensis IHI B618.</title>
        <authorList>
            <person name="Buettner E."/>
            <person name="Kellner H."/>
        </authorList>
    </citation>
    <scope>NUCLEOTIDE SEQUENCE [LARGE SCALE GENOMIC DNA]</scope>
    <source>
        <strain evidence="2 3">IHI B618</strain>
    </source>
</reference>
<evidence type="ECO:0000313" key="2">
    <source>
        <dbReference type="EMBL" id="RXW13372.1"/>
    </source>
</evidence>
<feature type="compositionally biased region" description="Low complexity" evidence="1">
    <location>
        <begin position="1"/>
        <end position="16"/>
    </location>
</feature>
<comment type="caution">
    <text evidence="2">The sequence shown here is derived from an EMBL/GenBank/DDBJ whole genome shotgun (WGS) entry which is preliminary data.</text>
</comment>
<organism evidence="2 3">
    <name type="scientific">Candolleomyces aberdarensis</name>
    <dbReference type="NCBI Taxonomy" id="2316362"/>
    <lineage>
        <taxon>Eukaryota</taxon>
        <taxon>Fungi</taxon>
        <taxon>Dikarya</taxon>
        <taxon>Basidiomycota</taxon>
        <taxon>Agaricomycotina</taxon>
        <taxon>Agaricomycetes</taxon>
        <taxon>Agaricomycetidae</taxon>
        <taxon>Agaricales</taxon>
        <taxon>Agaricineae</taxon>
        <taxon>Psathyrellaceae</taxon>
        <taxon>Candolleomyces</taxon>
    </lineage>
</organism>